<keyword evidence="1" id="KW-1133">Transmembrane helix</keyword>
<evidence type="ECO:0000313" key="2">
    <source>
        <dbReference type="EMBL" id="RAR48416.1"/>
    </source>
</evidence>
<evidence type="ECO:0000256" key="1">
    <source>
        <dbReference type="SAM" id="Phobius"/>
    </source>
</evidence>
<keyword evidence="1" id="KW-0472">Membrane</keyword>
<dbReference type="EMBL" id="QLSV01000005">
    <property type="protein sequence ID" value="RAR48416.1"/>
    <property type="molecule type" value="Genomic_DNA"/>
</dbReference>
<protein>
    <submittedName>
        <fullName evidence="2">Uncharacterized protein</fullName>
    </submittedName>
</protein>
<comment type="caution">
    <text evidence="2">The sequence shown here is derived from an EMBL/GenBank/DDBJ whole genome shotgun (WGS) entry which is preliminary data.</text>
</comment>
<evidence type="ECO:0000313" key="3">
    <source>
        <dbReference type="Proteomes" id="UP000249518"/>
    </source>
</evidence>
<keyword evidence="1" id="KW-0812">Transmembrane</keyword>
<reference evidence="2 3" key="1">
    <citation type="submission" date="2018-06" db="EMBL/GenBank/DDBJ databases">
        <title>Genomic Encyclopedia of Type Strains, Phase III (KMG-III): the genomes of soil and plant-associated and newly described type strains.</title>
        <authorList>
            <person name="Whitman W."/>
        </authorList>
    </citation>
    <scope>NUCLEOTIDE SEQUENCE [LARGE SCALE GENOMIC DNA]</scope>
    <source>
        <strain evidence="2 3">CGMCC 1.12504</strain>
    </source>
</reference>
<dbReference type="RefSeq" id="WP_112085611.1">
    <property type="nucleotide sequence ID" value="NZ_QLSV01000005.1"/>
</dbReference>
<dbReference type="Proteomes" id="UP000249518">
    <property type="component" value="Unassembled WGS sequence"/>
</dbReference>
<name>A0A328WTE7_9FLAO</name>
<accession>A0A328WTE7</accession>
<dbReference type="AlphaFoldDB" id="A0A328WTE7"/>
<proteinExistence type="predicted"/>
<organism evidence="2 3">
    <name type="scientific">Flavobacterium lacus</name>
    <dbReference type="NCBI Taxonomy" id="1353778"/>
    <lineage>
        <taxon>Bacteria</taxon>
        <taxon>Pseudomonadati</taxon>
        <taxon>Bacteroidota</taxon>
        <taxon>Flavobacteriia</taxon>
        <taxon>Flavobacteriales</taxon>
        <taxon>Flavobacteriaceae</taxon>
        <taxon>Flavobacterium</taxon>
    </lineage>
</organism>
<dbReference type="OrthoDB" id="1362010at2"/>
<feature type="transmembrane region" description="Helical" evidence="1">
    <location>
        <begin position="7"/>
        <end position="31"/>
    </location>
</feature>
<keyword evidence="3" id="KW-1185">Reference proteome</keyword>
<gene>
    <name evidence="2" type="ORF">B0I10_10524</name>
</gene>
<sequence length="142" mass="16591">MSAKKKTFVGITLISITLIIGFVFYGLYLMADEDKYGDLVYIKEEVENGDLILKCSKEYFSNKESEFDEIGIIEKSFGQVYVWDNKNTLKKTLFDWCERQNAQKVIILRGKRKVKNLNILKIDGNYNYLLNSTEYEKITETL</sequence>